<sequence length="398" mass="45514">MPLYIYKAKNTQGNIIKGKYWLTNRESLVVKLRKKGYYLVKHKELFTGHIPIRIKKISSKELSILCSEFSSLIESGMNIYEIINLLEEEAGNKHVKRSLEDIKELIQEGTELSCSMKAHNDIYPEFFTNMIKVGEETGKLQEIFLKLSKYYNDESIITGKIKKAMLYPCTLFIFSMIISQILVSFIVPIFVTTLTELGGKIPATTRFIMSFNKALKENYYVLLGILVLLIIGILKARKHQKIKIVVHKFLLTNKMTMMLSRKILCVKFSRILGTLISSGIHIVHAMEVASTMMGNEYVKNKLQKSIHSMRMGESIAKSIRNTDVFLPSLYSMIKVGEESGNLDKMLLKANSVMEQELYIFIEKVSVLLEPAMILVISFFIGFILISLLMPMFNIMNTV</sequence>
<feature type="transmembrane region" description="Helical" evidence="9">
    <location>
        <begin position="264"/>
        <end position="283"/>
    </location>
</feature>
<feature type="transmembrane region" description="Helical" evidence="9">
    <location>
        <begin position="219"/>
        <end position="236"/>
    </location>
</feature>
<feature type="transmembrane region" description="Helical" evidence="9">
    <location>
        <begin position="165"/>
        <end position="191"/>
    </location>
</feature>
<reference evidence="11 12" key="1">
    <citation type="submission" date="2021-01" db="EMBL/GenBank/DDBJ databases">
        <title>Genome public.</title>
        <authorList>
            <person name="Liu C."/>
            <person name="Sun Q."/>
        </authorList>
    </citation>
    <scope>NUCLEOTIDE SEQUENCE [LARGE SCALE GENOMIC DNA]</scope>
    <source>
        <strain evidence="11 12">YIM B02515</strain>
    </source>
</reference>
<evidence type="ECO:0000256" key="9">
    <source>
        <dbReference type="SAM" id="Phobius"/>
    </source>
</evidence>
<dbReference type="PANTHER" id="PTHR30012">
    <property type="entry name" value="GENERAL SECRETION PATHWAY PROTEIN"/>
    <property type="match status" value="1"/>
</dbReference>
<feature type="domain" description="Type II secretion system protein GspF" evidence="10">
    <location>
        <begin position="66"/>
        <end position="188"/>
    </location>
</feature>
<evidence type="ECO:0000256" key="3">
    <source>
        <dbReference type="ARBA" id="ARBA00022448"/>
    </source>
</evidence>
<evidence type="ECO:0000256" key="8">
    <source>
        <dbReference type="RuleBase" id="RU003923"/>
    </source>
</evidence>
<proteinExistence type="inferred from homology"/>
<keyword evidence="5 8" id="KW-0812">Transmembrane</keyword>
<dbReference type="EMBL" id="JAESWC010000018">
    <property type="protein sequence ID" value="MBL4937928.1"/>
    <property type="molecule type" value="Genomic_DNA"/>
</dbReference>
<name>A0ABS1TIZ0_9CLOT</name>
<keyword evidence="7 9" id="KW-0472">Membrane</keyword>
<dbReference type="InterPro" id="IPR018076">
    <property type="entry name" value="T2SS_GspF_dom"/>
</dbReference>
<evidence type="ECO:0000313" key="11">
    <source>
        <dbReference type="EMBL" id="MBL4937928.1"/>
    </source>
</evidence>
<feature type="domain" description="Type II secretion system protein GspF" evidence="10">
    <location>
        <begin position="268"/>
        <end position="390"/>
    </location>
</feature>
<dbReference type="PROSITE" id="PS00874">
    <property type="entry name" value="T2SP_F"/>
    <property type="match status" value="1"/>
</dbReference>
<dbReference type="RefSeq" id="WP_202750669.1">
    <property type="nucleotide sequence ID" value="NZ_JAESWC010000018.1"/>
</dbReference>
<evidence type="ECO:0000256" key="7">
    <source>
        <dbReference type="ARBA" id="ARBA00023136"/>
    </source>
</evidence>
<protein>
    <submittedName>
        <fullName evidence="11">Type II secretion system F family protein</fullName>
    </submittedName>
</protein>
<dbReference type="InterPro" id="IPR003004">
    <property type="entry name" value="GspF/PilC"/>
</dbReference>
<gene>
    <name evidence="11" type="ORF">JK636_19650</name>
</gene>
<accession>A0ABS1TIZ0</accession>
<feature type="transmembrane region" description="Helical" evidence="9">
    <location>
        <begin position="371"/>
        <end position="392"/>
    </location>
</feature>
<organism evidence="11 12">
    <name type="scientific">Clostridium rhizosphaerae</name>
    <dbReference type="NCBI Taxonomy" id="2803861"/>
    <lineage>
        <taxon>Bacteria</taxon>
        <taxon>Bacillati</taxon>
        <taxon>Bacillota</taxon>
        <taxon>Clostridia</taxon>
        <taxon>Eubacteriales</taxon>
        <taxon>Clostridiaceae</taxon>
        <taxon>Clostridium</taxon>
    </lineage>
</organism>
<evidence type="ECO:0000259" key="10">
    <source>
        <dbReference type="Pfam" id="PF00482"/>
    </source>
</evidence>
<dbReference type="PRINTS" id="PR00812">
    <property type="entry name" value="BCTERIALGSPF"/>
</dbReference>
<comment type="subcellular location">
    <subcellularLocation>
        <location evidence="1 8">Cell membrane</location>
        <topology evidence="1 8">Multi-pass membrane protein</topology>
    </subcellularLocation>
</comment>
<evidence type="ECO:0000313" key="12">
    <source>
        <dbReference type="Proteomes" id="UP000632377"/>
    </source>
</evidence>
<keyword evidence="6 9" id="KW-1133">Transmembrane helix</keyword>
<dbReference type="InterPro" id="IPR042094">
    <property type="entry name" value="T2SS_GspF_sf"/>
</dbReference>
<evidence type="ECO:0000256" key="5">
    <source>
        <dbReference type="ARBA" id="ARBA00022692"/>
    </source>
</evidence>
<evidence type="ECO:0000256" key="4">
    <source>
        <dbReference type="ARBA" id="ARBA00022475"/>
    </source>
</evidence>
<keyword evidence="12" id="KW-1185">Reference proteome</keyword>
<comment type="similarity">
    <text evidence="2 8">Belongs to the GSP F family.</text>
</comment>
<evidence type="ECO:0000256" key="6">
    <source>
        <dbReference type="ARBA" id="ARBA00022989"/>
    </source>
</evidence>
<dbReference type="Gene3D" id="1.20.81.30">
    <property type="entry name" value="Type II secretion system (T2SS), domain F"/>
    <property type="match status" value="2"/>
</dbReference>
<keyword evidence="3 8" id="KW-0813">Transport</keyword>
<dbReference type="Pfam" id="PF00482">
    <property type="entry name" value="T2SSF"/>
    <property type="match status" value="2"/>
</dbReference>
<evidence type="ECO:0000256" key="1">
    <source>
        <dbReference type="ARBA" id="ARBA00004651"/>
    </source>
</evidence>
<dbReference type="InterPro" id="IPR001992">
    <property type="entry name" value="T2SS_GspF/T4SS_PilC_CS"/>
</dbReference>
<keyword evidence="4" id="KW-1003">Cell membrane</keyword>
<comment type="caution">
    <text evidence="11">The sequence shown here is derived from an EMBL/GenBank/DDBJ whole genome shotgun (WGS) entry which is preliminary data.</text>
</comment>
<dbReference type="Proteomes" id="UP000632377">
    <property type="component" value="Unassembled WGS sequence"/>
</dbReference>
<dbReference type="PANTHER" id="PTHR30012:SF0">
    <property type="entry name" value="TYPE II SECRETION SYSTEM PROTEIN F-RELATED"/>
    <property type="match status" value="1"/>
</dbReference>
<evidence type="ECO:0000256" key="2">
    <source>
        <dbReference type="ARBA" id="ARBA00005745"/>
    </source>
</evidence>